<comment type="caution">
    <text evidence="3">The sequence shown here is derived from an EMBL/GenBank/DDBJ whole genome shotgun (WGS) entry which is preliminary data.</text>
</comment>
<evidence type="ECO:0000256" key="1">
    <source>
        <dbReference type="SAM" id="MobiDB-lite"/>
    </source>
</evidence>
<gene>
    <name evidence="3" type="ORF">NYPRO_LOCUS9695</name>
</gene>
<dbReference type="EMBL" id="CAJHUB010000678">
    <property type="protein sequence ID" value="CAD7676900.1"/>
    <property type="molecule type" value="Genomic_DNA"/>
</dbReference>
<evidence type="ECO:0000256" key="2">
    <source>
        <dbReference type="SAM" id="Phobius"/>
    </source>
</evidence>
<accession>A0A811YH57</accession>
<dbReference type="Proteomes" id="UP000645828">
    <property type="component" value="Unassembled WGS sequence"/>
</dbReference>
<reference evidence="3" key="1">
    <citation type="submission" date="2020-12" db="EMBL/GenBank/DDBJ databases">
        <authorList>
            <consortium name="Molecular Ecology Group"/>
        </authorList>
    </citation>
    <scope>NUCLEOTIDE SEQUENCE</scope>
    <source>
        <strain evidence="3">TBG_1078</strain>
    </source>
</reference>
<keyword evidence="2" id="KW-1133">Transmembrane helix</keyword>
<feature type="compositionally biased region" description="Polar residues" evidence="1">
    <location>
        <begin position="79"/>
        <end position="93"/>
    </location>
</feature>
<keyword evidence="2" id="KW-0812">Transmembrane</keyword>
<feature type="transmembrane region" description="Helical" evidence="2">
    <location>
        <begin position="45"/>
        <end position="66"/>
    </location>
</feature>
<proteinExistence type="predicted"/>
<sequence length="149" mass="16125">MECELDITLTRLILGIPGWLSGLAPAFYPGCDPGDLGLSPMSGSLHGACFSLCLCLCLSLSVALQFHGRSGMGEDKPQSGRNQQLGPSYNPWSGGQGEAPFIILGKKYRTSRETWGIPTKVFTYKAISKPETTQTINTGCYLKTPTTRY</sequence>
<protein>
    <submittedName>
        <fullName evidence="3">(raccoon dog) hypothetical protein</fullName>
    </submittedName>
</protein>
<organism evidence="3 4">
    <name type="scientific">Nyctereutes procyonoides</name>
    <name type="common">Raccoon dog</name>
    <name type="synonym">Canis procyonoides</name>
    <dbReference type="NCBI Taxonomy" id="34880"/>
    <lineage>
        <taxon>Eukaryota</taxon>
        <taxon>Metazoa</taxon>
        <taxon>Chordata</taxon>
        <taxon>Craniata</taxon>
        <taxon>Vertebrata</taxon>
        <taxon>Euteleostomi</taxon>
        <taxon>Mammalia</taxon>
        <taxon>Eutheria</taxon>
        <taxon>Laurasiatheria</taxon>
        <taxon>Carnivora</taxon>
        <taxon>Caniformia</taxon>
        <taxon>Canidae</taxon>
        <taxon>Nyctereutes</taxon>
    </lineage>
</organism>
<evidence type="ECO:0000313" key="3">
    <source>
        <dbReference type="EMBL" id="CAD7676900.1"/>
    </source>
</evidence>
<name>A0A811YH57_NYCPR</name>
<dbReference type="AlphaFoldDB" id="A0A811YH57"/>
<feature type="region of interest" description="Disordered" evidence="1">
    <location>
        <begin position="71"/>
        <end position="93"/>
    </location>
</feature>
<evidence type="ECO:0000313" key="4">
    <source>
        <dbReference type="Proteomes" id="UP000645828"/>
    </source>
</evidence>
<keyword evidence="4" id="KW-1185">Reference proteome</keyword>
<keyword evidence="2" id="KW-0472">Membrane</keyword>